<dbReference type="Pfam" id="PF09532">
    <property type="entry name" value="FDF"/>
    <property type="match status" value="1"/>
</dbReference>
<dbReference type="InterPro" id="IPR019050">
    <property type="entry name" value="FDF_dom"/>
</dbReference>
<dbReference type="Pfam" id="PF03853">
    <property type="entry name" value="YjeF_N"/>
    <property type="match status" value="1"/>
</dbReference>
<keyword evidence="9" id="KW-1185">Reference proteome</keyword>
<proteinExistence type="inferred from homology"/>
<dbReference type="GO" id="GO:0003729">
    <property type="term" value="F:mRNA binding"/>
    <property type="evidence" value="ECO:0007669"/>
    <property type="project" value="InterPro"/>
</dbReference>
<sequence length="563" mass="61962">MSEFLNYKVDLTLHDGSKSSGVITSVDNQQIVLSNAYQTTNPTHQLSNLKISSSQIADLKVVQLPPDMLKNGKNKRSNAKSNGHQGDAAIGSSPALLDDAIVFAKSSTPTSRDSSYKEKNTHITPKSSITNSRSNTPRLKSNRAQQSASSTMTGDPDWGHEREIQDIKHSNEFDFAANLAMFDKKSVFADFQKNDSVNPEDRLVGHNKLETNQNKNKKDKYDNDEMILDVNKTDNWDLIGSTFNSKGKGAIDNIKSAPSNAHGDKEKSTVSNMNKTFKLVNSQNLSVIPLCSPVQLLEIERLSTDSYGVSPSIMAELCASNLSQLITTNILGGSTRLSKKKNHNLPPLVLLLIGSGRCGSRAFATGRHLTNHGVRVLAFVISNDDIDKELSTQWSLFEKCGGKVITSSCSALINTINHELDTPVELIIDALQGYDDHLEDIFYQEEQQKELARLMSWCNEPQQECKIMSLDIPSGIDGGSGTVLDPALKLNCKWCVSMGLPITGLIHAYKNGHLAYDGDGESLHYLVDVGIPNKVYSSKGNLRKFDKFWFSAEYSIKLDVSTE</sequence>
<dbReference type="Gene3D" id="3.40.50.10260">
    <property type="entry name" value="YjeF N-terminal domain"/>
    <property type="match status" value="1"/>
</dbReference>
<evidence type="ECO:0000259" key="7">
    <source>
        <dbReference type="PROSITE" id="PS51512"/>
    </source>
</evidence>
<keyword evidence="4" id="KW-0963">Cytoplasm</keyword>
<comment type="subcellular location">
    <subcellularLocation>
        <location evidence="1">Cytoplasm</location>
        <location evidence="1">P-body</location>
    </subcellularLocation>
</comment>
<dbReference type="CDD" id="cd01737">
    <property type="entry name" value="LSm16_N"/>
    <property type="match status" value="1"/>
</dbReference>
<dbReference type="EMBL" id="LMYN01000034">
    <property type="protein sequence ID" value="KSA02136.1"/>
    <property type="molecule type" value="Genomic_DNA"/>
</dbReference>
<dbReference type="RefSeq" id="XP_015468238.1">
    <property type="nucleotide sequence ID" value="XM_015610962.1"/>
</dbReference>
<gene>
    <name evidence="8" type="ORF">AC631_02132</name>
</gene>
<feature type="domain" description="YjeF N-terminal" evidence="6">
    <location>
        <begin position="296"/>
        <end position="537"/>
    </location>
</feature>
<dbReference type="SMART" id="SM01199">
    <property type="entry name" value="FDF"/>
    <property type="match status" value="1"/>
</dbReference>
<dbReference type="GO" id="GO:0033962">
    <property type="term" value="P:P-body assembly"/>
    <property type="evidence" value="ECO:0007669"/>
    <property type="project" value="TreeGrafter"/>
</dbReference>
<protein>
    <recommendedName>
        <fullName evidence="3">Enhancer of mRNA-decapping protein 3</fullName>
    </recommendedName>
</protein>
<dbReference type="InterPro" id="IPR034107">
    <property type="entry name" value="Lsm16_N"/>
</dbReference>
<evidence type="ECO:0000256" key="5">
    <source>
        <dbReference type="SAM" id="MobiDB-lite"/>
    </source>
</evidence>
<dbReference type="OrthoDB" id="10030313at2759"/>
<accession>A0A0V1Q0S4</accession>
<dbReference type="GeneID" id="26839141"/>
<dbReference type="Proteomes" id="UP000054251">
    <property type="component" value="Unassembled WGS sequence"/>
</dbReference>
<dbReference type="InterPro" id="IPR004443">
    <property type="entry name" value="YjeF_N_dom"/>
</dbReference>
<feature type="region of interest" description="Disordered" evidence="5">
    <location>
        <begin position="107"/>
        <end position="159"/>
    </location>
</feature>
<comment type="caution">
    <text evidence="8">The sequence shown here is derived from an EMBL/GenBank/DDBJ whole genome shotgun (WGS) entry which is preliminary data.</text>
</comment>
<evidence type="ECO:0000313" key="8">
    <source>
        <dbReference type="EMBL" id="KSA02136.1"/>
    </source>
</evidence>
<dbReference type="PANTHER" id="PTHR13612">
    <property type="entry name" value="ENHANCER OF MRNA-DECAPPING PROTEIN 3"/>
    <property type="match status" value="1"/>
</dbReference>
<dbReference type="SUPFAM" id="SSF64153">
    <property type="entry name" value="YjeF N-terminal domain-like"/>
    <property type="match status" value="1"/>
</dbReference>
<reference evidence="8 9" key="1">
    <citation type="submission" date="2015-11" db="EMBL/GenBank/DDBJ databases">
        <title>The genome of Debaryomyces fabryi.</title>
        <authorList>
            <person name="Tafer H."/>
            <person name="Lopandic K."/>
        </authorList>
    </citation>
    <scope>NUCLEOTIDE SEQUENCE [LARGE SCALE GENOMIC DNA]</scope>
    <source>
        <strain evidence="8 9">CBS 789</strain>
    </source>
</reference>
<evidence type="ECO:0000256" key="2">
    <source>
        <dbReference type="ARBA" id="ARBA00006610"/>
    </source>
</evidence>
<evidence type="ECO:0000313" key="9">
    <source>
        <dbReference type="Proteomes" id="UP000054251"/>
    </source>
</evidence>
<name>A0A0V1Q0S4_9ASCO</name>
<dbReference type="PROSITE" id="PS51512">
    <property type="entry name" value="DFDF"/>
    <property type="match status" value="1"/>
</dbReference>
<dbReference type="InterPro" id="IPR036652">
    <property type="entry name" value="YjeF_N_dom_sf"/>
</dbReference>
<organism evidence="8 9">
    <name type="scientific">Debaryomyces fabryi</name>
    <dbReference type="NCBI Taxonomy" id="58627"/>
    <lineage>
        <taxon>Eukaryota</taxon>
        <taxon>Fungi</taxon>
        <taxon>Dikarya</taxon>
        <taxon>Ascomycota</taxon>
        <taxon>Saccharomycotina</taxon>
        <taxon>Pichiomycetes</taxon>
        <taxon>Debaryomycetaceae</taxon>
        <taxon>Debaryomyces</taxon>
    </lineage>
</organism>
<dbReference type="PANTHER" id="PTHR13612:SF0">
    <property type="entry name" value="ENHANCER OF MRNA-DECAPPING PROTEIN 3"/>
    <property type="match status" value="1"/>
</dbReference>
<evidence type="ECO:0000259" key="6">
    <source>
        <dbReference type="PROSITE" id="PS51385"/>
    </source>
</evidence>
<evidence type="ECO:0000256" key="1">
    <source>
        <dbReference type="ARBA" id="ARBA00004201"/>
    </source>
</evidence>
<dbReference type="GO" id="GO:0000932">
    <property type="term" value="C:P-body"/>
    <property type="evidence" value="ECO:0007669"/>
    <property type="project" value="UniProtKB-SubCell"/>
</dbReference>
<feature type="region of interest" description="Disordered" evidence="5">
    <location>
        <begin position="67"/>
        <end position="91"/>
    </location>
</feature>
<comment type="similarity">
    <text evidence="2">Belongs to the EDC3 family.</text>
</comment>
<dbReference type="AlphaFoldDB" id="A0A0V1Q0S4"/>
<dbReference type="Gene3D" id="2.30.30.100">
    <property type="match status" value="1"/>
</dbReference>
<dbReference type="PROSITE" id="PS51385">
    <property type="entry name" value="YJEF_N"/>
    <property type="match status" value="1"/>
</dbReference>
<feature type="compositionally biased region" description="Polar residues" evidence="5">
    <location>
        <begin position="122"/>
        <end position="153"/>
    </location>
</feature>
<dbReference type="GO" id="GO:0031087">
    <property type="term" value="P:deadenylation-independent decapping of nuclear-transcribed mRNA"/>
    <property type="evidence" value="ECO:0007669"/>
    <property type="project" value="InterPro"/>
</dbReference>
<evidence type="ECO:0000256" key="3">
    <source>
        <dbReference type="ARBA" id="ARBA00015797"/>
    </source>
</evidence>
<evidence type="ECO:0000256" key="4">
    <source>
        <dbReference type="ARBA" id="ARBA00022490"/>
    </source>
</evidence>
<dbReference type="InterPro" id="IPR025762">
    <property type="entry name" value="DFDF"/>
</dbReference>
<feature type="domain" description="DFDF" evidence="7">
    <location>
        <begin position="161"/>
        <end position="197"/>
    </location>
</feature>